<organism evidence="2 3">
    <name type="scientific">Acinetobacter gyllenbergii CIP 110306 = MTCC 11365</name>
    <dbReference type="NCBI Taxonomy" id="1217657"/>
    <lineage>
        <taxon>Bacteria</taxon>
        <taxon>Pseudomonadati</taxon>
        <taxon>Pseudomonadota</taxon>
        <taxon>Gammaproteobacteria</taxon>
        <taxon>Moraxellales</taxon>
        <taxon>Moraxellaceae</taxon>
        <taxon>Acinetobacter</taxon>
    </lineage>
</organism>
<evidence type="ECO:0000313" key="3">
    <source>
        <dbReference type="Proteomes" id="UP000014523"/>
    </source>
</evidence>
<dbReference type="RefSeq" id="WP_016541333.1">
    <property type="nucleotide sequence ID" value="NZ_ASQH01000009.1"/>
</dbReference>
<dbReference type="SUPFAM" id="SSF53474">
    <property type="entry name" value="alpha/beta-Hydrolases"/>
    <property type="match status" value="1"/>
</dbReference>
<dbReference type="InterPro" id="IPR029058">
    <property type="entry name" value="AB_hydrolase_fold"/>
</dbReference>
<dbReference type="Gene3D" id="3.40.50.1820">
    <property type="entry name" value="alpha/beta hydrolase"/>
    <property type="match status" value="1"/>
</dbReference>
<sequence length="229" mass="24662">MVALVLLPGMDGTGTLFQPLIAEVGDTFNVKVIRYPSTEAFGYETLEELVVKSLPVDEPFVILGESFSGPIAISIAAAQPKGLIGVILCCTFAINPRPTFSVFRSLLKILPPRLAPIAVLDYLLLGRYSTRELRSALALAVGQVSSAAFEARLNAVHAVNVLSKLKFIAVPVLYLQATKDRVVPPTAAYFIQKELSTVRIVPIDAPHCLLQAVPSHAASIIKLFLAEVQ</sequence>
<dbReference type="Pfam" id="PF12697">
    <property type="entry name" value="Abhydrolase_6"/>
    <property type="match status" value="1"/>
</dbReference>
<evidence type="ECO:0000313" key="2">
    <source>
        <dbReference type="EMBL" id="EPF91889.1"/>
    </source>
</evidence>
<keyword evidence="3" id="KW-1185">Reference proteome</keyword>
<dbReference type="GeneID" id="99061456"/>
<dbReference type="Proteomes" id="UP000014523">
    <property type="component" value="Unassembled WGS sequence"/>
</dbReference>
<dbReference type="AlphaFoldDB" id="A0A829HJQ1"/>
<proteinExistence type="predicted"/>
<evidence type="ECO:0000259" key="1">
    <source>
        <dbReference type="Pfam" id="PF12697"/>
    </source>
</evidence>
<name>A0A829HJQ1_9GAMM</name>
<dbReference type="InterPro" id="IPR000073">
    <property type="entry name" value="AB_hydrolase_1"/>
</dbReference>
<protein>
    <recommendedName>
        <fullName evidence="1">AB hydrolase-1 domain-containing protein</fullName>
    </recommendedName>
</protein>
<gene>
    <name evidence="2" type="ORF">F957_00878</name>
</gene>
<comment type="caution">
    <text evidence="2">The sequence shown here is derived from an EMBL/GenBank/DDBJ whole genome shotgun (WGS) entry which is preliminary data.</text>
</comment>
<feature type="domain" description="AB hydrolase-1" evidence="1">
    <location>
        <begin position="4"/>
        <end position="211"/>
    </location>
</feature>
<dbReference type="EMBL" id="ATGG01000008">
    <property type="protein sequence ID" value="EPF91889.1"/>
    <property type="molecule type" value="Genomic_DNA"/>
</dbReference>
<accession>A0A829HJQ1</accession>
<reference evidence="2 3" key="1">
    <citation type="submission" date="2013-06" db="EMBL/GenBank/DDBJ databases">
        <title>The Genome Sequence of Acinetobacter gyllenbergii CIP 110306.</title>
        <authorList>
            <consortium name="The Broad Institute Genome Sequencing Platform"/>
            <consortium name="The Broad Institute Genome Sequencing Center for Infectious Disease"/>
            <person name="Cerqueira G."/>
            <person name="Feldgarden M."/>
            <person name="Courvalin P."/>
            <person name="Perichon B."/>
            <person name="Grillot-Courvalin C."/>
            <person name="Clermont D."/>
            <person name="Rocha E."/>
            <person name="Yoon E.-J."/>
            <person name="Nemec A."/>
            <person name="Young S.K."/>
            <person name="Zeng Q."/>
            <person name="Gargeya S."/>
            <person name="Fitzgerald M."/>
            <person name="Abouelleil A."/>
            <person name="Alvarado L."/>
            <person name="Berlin A.M."/>
            <person name="Chapman S.B."/>
            <person name="Dewar J."/>
            <person name="Goldberg J."/>
            <person name="Griggs A."/>
            <person name="Gujja S."/>
            <person name="Hansen M."/>
            <person name="Howarth C."/>
            <person name="Imamovic A."/>
            <person name="Larimer J."/>
            <person name="McCowan C."/>
            <person name="Murphy C."/>
            <person name="Pearson M."/>
            <person name="Priest M."/>
            <person name="Roberts A."/>
            <person name="Saif S."/>
            <person name="Shea T."/>
            <person name="Sykes S."/>
            <person name="Wortman J."/>
            <person name="Nusbaum C."/>
            <person name="Birren B."/>
        </authorList>
    </citation>
    <scope>NUCLEOTIDE SEQUENCE [LARGE SCALE GENOMIC DNA]</scope>
    <source>
        <strain evidence="2 3">CIP 110306</strain>
    </source>
</reference>